<proteinExistence type="predicted"/>
<dbReference type="AlphaFoldDB" id="A0A9D9N4D4"/>
<sequence length="199" mass="23007">MNIQELVGFWENGQAIGENEIKEFADILSYAPYCAPIRLLYLKGLKQTESIHYARELKKAAVYVNSPRQMYEFLQEHASVEKVRVRKPKHSADYFGMLEQLKNSGNETGELQQLALKLKQARENLQAEPVVAPVQKPNDQQSQLQEEVRSCIKQKRYADAIEILHQLNLNNPKKSAYFADQIRFLQKVMENKGNPMENK</sequence>
<reference evidence="1" key="1">
    <citation type="submission" date="2020-10" db="EMBL/GenBank/DDBJ databases">
        <authorList>
            <person name="Gilroy R."/>
        </authorList>
    </citation>
    <scope>NUCLEOTIDE SEQUENCE</scope>
    <source>
        <strain evidence="1">G3-3990</strain>
    </source>
</reference>
<dbReference type="EMBL" id="JADIMG010000055">
    <property type="protein sequence ID" value="MBO8459768.1"/>
    <property type="molecule type" value="Genomic_DNA"/>
</dbReference>
<organism evidence="1 2">
    <name type="scientific">Candidatus Gallipaludibacter merdavium</name>
    <dbReference type="NCBI Taxonomy" id="2840839"/>
    <lineage>
        <taxon>Bacteria</taxon>
        <taxon>Pseudomonadati</taxon>
        <taxon>Bacteroidota</taxon>
        <taxon>Bacteroidia</taxon>
        <taxon>Bacteroidales</taxon>
        <taxon>Candidatus Gallipaludibacter</taxon>
    </lineage>
</organism>
<evidence type="ECO:0000313" key="1">
    <source>
        <dbReference type="EMBL" id="MBO8459768.1"/>
    </source>
</evidence>
<comment type="caution">
    <text evidence="1">The sequence shown here is derived from an EMBL/GenBank/DDBJ whole genome shotgun (WGS) entry which is preliminary data.</text>
</comment>
<accession>A0A9D9N4D4</accession>
<gene>
    <name evidence="1" type="ORF">IAA73_05470</name>
</gene>
<name>A0A9D9N4D4_9BACT</name>
<reference evidence="1" key="2">
    <citation type="journal article" date="2021" name="PeerJ">
        <title>Extensive microbial diversity within the chicken gut microbiome revealed by metagenomics and culture.</title>
        <authorList>
            <person name="Gilroy R."/>
            <person name="Ravi A."/>
            <person name="Getino M."/>
            <person name="Pursley I."/>
            <person name="Horton D.L."/>
            <person name="Alikhan N.F."/>
            <person name="Baker D."/>
            <person name="Gharbi K."/>
            <person name="Hall N."/>
            <person name="Watson M."/>
            <person name="Adriaenssens E.M."/>
            <person name="Foster-Nyarko E."/>
            <person name="Jarju S."/>
            <person name="Secka A."/>
            <person name="Antonio M."/>
            <person name="Oren A."/>
            <person name="Chaudhuri R.R."/>
            <person name="La Ragione R."/>
            <person name="Hildebrand F."/>
            <person name="Pallen M.J."/>
        </authorList>
    </citation>
    <scope>NUCLEOTIDE SEQUENCE</scope>
    <source>
        <strain evidence="1">G3-3990</strain>
    </source>
</reference>
<dbReference type="Proteomes" id="UP000823641">
    <property type="component" value="Unassembled WGS sequence"/>
</dbReference>
<protein>
    <submittedName>
        <fullName evidence="1">Uncharacterized protein</fullName>
    </submittedName>
</protein>
<evidence type="ECO:0000313" key="2">
    <source>
        <dbReference type="Proteomes" id="UP000823641"/>
    </source>
</evidence>